<gene>
    <name evidence="2" type="ORF">GCM10010361_75790</name>
</gene>
<evidence type="ECO:0000313" key="2">
    <source>
        <dbReference type="EMBL" id="GAA0499081.1"/>
    </source>
</evidence>
<evidence type="ECO:0000313" key="3">
    <source>
        <dbReference type="Proteomes" id="UP001500909"/>
    </source>
</evidence>
<keyword evidence="1" id="KW-0812">Transmembrane</keyword>
<feature type="transmembrane region" description="Helical" evidence="1">
    <location>
        <begin position="53"/>
        <end position="74"/>
    </location>
</feature>
<sequence length="78" mass="8493">MRNLGPFWFGDAAHWCAPGGSHPASVTGHNRRGHVSMAAVEYAPKHRSWVRDVLVGITAGFGSNLMWVLAQAMVHRLG</sequence>
<name>A0ABN1BJN6_9ACTN</name>
<dbReference type="EMBL" id="BAAABY010000062">
    <property type="protein sequence ID" value="GAA0499081.1"/>
    <property type="molecule type" value="Genomic_DNA"/>
</dbReference>
<organism evidence="2 3">
    <name type="scientific">Streptomyces olivaceiscleroticus</name>
    <dbReference type="NCBI Taxonomy" id="68245"/>
    <lineage>
        <taxon>Bacteria</taxon>
        <taxon>Bacillati</taxon>
        <taxon>Actinomycetota</taxon>
        <taxon>Actinomycetes</taxon>
        <taxon>Kitasatosporales</taxon>
        <taxon>Streptomycetaceae</taxon>
        <taxon>Streptomyces</taxon>
    </lineage>
</organism>
<keyword evidence="1" id="KW-1133">Transmembrane helix</keyword>
<keyword evidence="3" id="KW-1185">Reference proteome</keyword>
<accession>A0ABN1BJN6</accession>
<reference evidence="2 3" key="1">
    <citation type="journal article" date="2019" name="Int. J. Syst. Evol. Microbiol.">
        <title>The Global Catalogue of Microorganisms (GCM) 10K type strain sequencing project: providing services to taxonomists for standard genome sequencing and annotation.</title>
        <authorList>
            <consortium name="The Broad Institute Genomics Platform"/>
            <consortium name="The Broad Institute Genome Sequencing Center for Infectious Disease"/>
            <person name="Wu L."/>
            <person name="Ma J."/>
        </authorList>
    </citation>
    <scope>NUCLEOTIDE SEQUENCE [LARGE SCALE GENOMIC DNA]</scope>
    <source>
        <strain evidence="2 3">JCM 4805</strain>
    </source>
</reference>
<dbReference type="InterPro" id="IPR045639">
    <property type="entry name" value="DUF6408"/>
</dbReference>
<protein>
    <submittedName>
        <fullName evidence="2">Uncharacterized protein</fullName>
    </submittedName>
</protein>
<dbReference type="Pfam" id="PF19946">
    <property type="entry name" value="DUF6408"/>
    <property type="match status" value="1"/>
</dbReference>
<evidence type="ECO:0000256" key="1">
    <source>
        <dbReference type="SAM" id="Phobius"/>
    </source>
</evidence>
<proteinExistence type="predicted"/>
<keyword evidence="1" id="KW-0472">Membrane</keyword>
<dbReference type="Proteomes" id="UP001500909">
    <property type="component" value="Unassembled WGS sequence"/>
</dbReference>
<comment type="caution">
    <text evidence="2">The sequence shown here is derived from an EMBL/GenBank/DDBJ whole genome shotgun (WGS) entry which is preliminary data.</text>
</comment>